<evidence type="ECO:0000256" key="1">
    <source>
        <dbReference type="SAM" id="MobiDB-lite"/>
    </source>
</evidence>
<dbReference type="PANTHER" id="PTHR33173:SF2">
    <property type="entry name" value="MYND-TYPE DOMAIN-CONTAINING PROTEIN"/>
    <property type="match status" value="1"/>
</dbReference>
<feature type="region of interest" description="Disordered" evidence="1">
    <location>
        <begin position="1"/>
        <end position="34"/>
    </location>
</feature>
<gene>
    <name evidence="2" type="ORF">KUF71_015405</name>
</gene>
<dbReference type="PANTHER" id="PTHR33173">
    <property type="match status" value="1"/>
</dbReference>
<reference evidence="2" key="1">
    <citation type="submission" date="2021-07" db="EMBL/GenBank/DDBJ databases">
        <authorList>
            <person name="Catto M.A."/>
            <person name="Jacobson A."/>
            <person name="Kennedy G."/>
            <person name="Labadie P."/>
            <person name="Hunt B.G."/>
            <person name="Srinivasan R."/>
        </authorList>
    </citation>
    <scope>NUCLEOTIDE SEQUENCE</scope>
    <source>
        <strain evidence="2">PL_HMW_Pooled</strain>
        <tissue evidence="2">Head</tissue>
    </source>
</reference>
<organism evidence="2 3">
    <name type="scientific">Frankliniella fusca</name>
    <dbReference type="NCBI Taxonomy" id="407009"/>
    <lineage>
        <taxon>Eukaryota</taxon>
        <taxon>Metazoa</taxon>
        <taxon>Ecdysozoa</taxon>
        <taxon>Arthropoda</taxon>
        <taxon>Hexapoda</taxon>
        <taxon>Insecta</taxon>
        <taxon>Pterygota</taxon>
        <taxon>Neoptera</taxon>
        <taxon>Paraneoptera</taxon>
        <taxon>Thysanoptera</taxon>
        <taxon>Terebrantia</taxon>
        <taxon>Thripoidea</taxon>
        <taxon>Thripidae</taxon>
        <taxon>Frankliniella</taxon>
    </lineage>
</organism>
<proteinExistence type="predicted"/>
<comment type="caution">
    <text evidence="2">The sequence shown here is derived from an EMBL/GenBank/DDBJ whole genome shotgun (WGS) entry which is preliminary data.</text>
</comment>
<reference evidence="2" key="2">
    <citation type="journal article" date="2023" name="BMC Genomics">
        <title>Pest status, molecular evolution, and epigenetic factors derived from the genome assembly of Frankliniella fusca, a thysanopteran phytovirus vector.</title>
        <authorList>
            <person name="Catto M.A."/>
            <person name="Labadie P.E."/>
            <person name="Jacobson A.L."/>
            <person name="Kennedy G.G."/>
            <person name="Srinivasan R."/>
            <person name="Hunt B.G."/>
        </authorList>
    </citation>
    <scope>NUCLEOTIDE SEQUENCE</scope>
    <source>
        <strain evidence="2">PL_HMW_Pooled</strain>
    </source>
</reference>
<evidence type="ECO:0000313" key="2">
    <source>
        <dbReference type="EMBL" id="KAK3927099.1"/>
    </source>
</evidence>
<name>A0AAE1HTC5_9NEOP</name>
<evidence type="ECO:0000313" key="3">
    <source>
        <dbReference type="Proteomes" id="UP001219518"/>
    </source>
</evidence>
<dbReference type="AlphaFoldDB" id="A0AAE1HTC5"/>
<feature type="region of interest" description="Disordered" evidence="1">
    <location>
        <begin position="304"/>
        <end position="349"/>
    </location>
</feature>
<dbReference type="GO" id="GO:0016301">
    <property type="term" value="F:kinase activity"/>
    <property type="evidence" value="ECO:0007669"/>
    <property type="project" value="UniProtKB-KW"/>
</dbReference>
<dbReference type="EMBL" id="JAHWGI010001278">
    <property type="protein sequence ID" value="KAK3927099.1"/>
    <property type="molecule type" value="Genomic_DNA"/>
</dbReference>
<keyword evidence="2" id="KW-0808">Transferase</keyword>
<keyword evidence="3" id="KW-1185">Reference proteome</keyword>
<feature type="compositionally biased region" description="Basic and acidic residues" evidence="1">
    <location>
        <begin position="309"/>
        <end position="332"/>
    </location>
</feature>
<accession>A0AAE1HTC5</accession>
<keyword evidence="2" id="KW-0418">Kinase</keyword>
<sequence length="1168" mass="131899">MEDTLNDNQDLRSESTENPGKTNKSSQDDLRSSDLDIIKVEQEEDSAEVKFHKNNPMWKEIMVSMNCIIDHHILQLLQLNGFGSYQALKEMDSEDIKFIEEFVRNGAILNYVDDSKLNDFIGPCKDPQKFSFLPGERKLILKIIEYVSKNHTQSDKSIGKKSLLQYSIFNKHKSNGNSLAAKHDGPAAKKTKVDFVNSLDVPQEVVTVRRILADHCKKNGQKFAYPSLILKTVSSLKIVVETVDTDTKTYLKATIPCAYCKRPQSAQRLRNETWNTSNVYRHWKTHVGKETSSLDSFVVVSENSSCSSTDRDSFDHTRDSQEDNSLLDKESNETSLDSTSKKVPQSSSADLTIVESGDVTLRSNEEIIQSLSARCEELSVCVSDINSNKSNLPFLLNKLMETAMKNSAREKHGRRYDNDLKYFAVYLFIVAGRFTYEWLYENLKPALPSLSQVERILASTSGSVTEGKFRFQELNDFLEGKNLPKKVFISEDATRIIQKFAYDLTSDQIIGPVPPLAENGVPIINSFPASSAAMIATHFDKNVPSSSAYAIMAQPLQDGSPTFCLNLFGTDNKFEAFHVLKRWHFIHAELLKWNIEVTGFAADGDPKVLSAMQSHMFSEGPPGIDDFKEFYFARPDMKYFVLQDFIHTVNKFRHRLSPAVYLPIGNYVASPSHLRVLMDERSKDEHLLTSSDLDKDKMNFNSSIKICSENVRTVLSKHIPGSDGTVAYLQVMNCVMEAGLNQNLSPLEKLYKIWYSTFFLRLWRQWLITDPRFNLNDNFITRNLYICVEILAHSLVGLVIKAREEDSPDYLLFHLCTSQPCEAFFRLARSMTSTESTVINFTMKDFLHKVKRIDVLLLVSSKLDTKLEFPREKRKRLLGLLSEEKLQSTYIPSNAEIKAAVLQAKFDAFSTLHQLGISRPPNFSPETMKSCLLTRNVIIEPECDNNDSVEGTYVADIDEDDIPIHFLQLFPSPDIACDLDPYGELPETDNPYERTHVYVPEKSGGYKGISKSLLCYLLSTTGSSSISNIRLHRVREKVIGSLGNKASQPVINICKSDDISVGDWCIFKVRSRYLFMQVLSFRYITGKNLSFSLLSAPVNPPGGKRARGINCLGNLYVLDNGYLRLTPSQHSSVNINMYIVTVPSPIPDTTGSLSVPTSVINYVAELSQ</sequence>
<dbReference type="Proteomes" id="UP001219518">
    <property type="component" value="Unassembled WGS sequence"/>
</dbReference>
<feature type="compositionally biased region" description="Polar residues" evidence="1">
    <location>
        <begin position="333"/>
        <end position="349"/>
    </location>
</feature>
<protein>
    <submittedName>
        <fullName evidence="2">Cyclin-G-associated kinase</fullName>
    </submittedName>
</protein>